<evidence type="ECO:0000313" key="17">
    <source>
        <dbReference type="EMBL" id="MBB6522636.1"/>
    </source>
</evidence>
<dbReference type="EC" id="1.1.1.35" evidence="17"/>
<evidence type="ECO:0000256" key="5">
    <source>
        <dbReference type="ARBA" id="ARBA00022963"/>
    </source>
</evidence>
<dbReference type="UniPathway" id="UPA00659"/>
<comment type="subcellular location">
    <subcellularLocation>
        <location evidence="1">Peroxisome</location>
    </subcellularLocation>
</comment>
<dbReference type="GO" id="GO:0003857">
    <property type="term" value="F:(3S)-3-hydroxyacyl-CoA dehydrogenase (NAD+) activity"/>
    <property type="evidence" value="ECO:0007669"/>
    <property type="project" value="UniProtKB-EC"/>
</dbReference>
<dbReference type="Pfam" id="PF00725">
    <property type="entry name" value="3HCDH"/>
    <property type="match status" value="2"/>
</dbReference>
<dbReference type="InterPro" id="IPR006176">
    <property type="entry name" value="3-OHacyl-CoA_DH_NAD-bd"/>
</dbReference>
<gene>
    <name evidence="17" type="ORF">HNR48_002921</name>
</gene>
<keyword evidence="10" id="KW-0413">Isomerase</keyword>
<dbReference type="Pfam" id="PF00378">
    <property type="entry name" value="ECH_1"/>
    <property type="match status" value="1"/>
</dbReference>
<evidence type="ECO:0000313" key="18">
    <source>
        <dbReference type="Proteomes" id="UP000528457"/>
    </source>
</evidence>
<sequence length="708" mass="76186">MSSPALYSQEDNIAVITLNSPPVNGLGQALRSAIKAAFETAKSNAEVEAIVIASSGKLFCGGADIAEFAAGGFHSEPMLPGLLTELENSPKPIVAAVNGMALGGGFELALACDYRIALPGAKCGLPEVNIGILPGAGGTQRLPRLIGAEMATQMVTSGAPVAATKLLEAGAIDRVFDGASEDFVNAAIDYAKELIAQNAPCKTCADLNVENPGAEFFAEFRKSIARKTRGFFAPEKNIQCIEAACELPLAEGLEKETELFQECMQTPHARAQQHIFFAERAATKIPGVDPKTPLRPIKNVGIIGAGTMGGGIAMNFANVGIPVTLLEVKEDALERGLGVIRNNYEISARKGRLTEAQVDERMGLIQGSLDYADLADVDIVIEAVFENMDIKKQVFSQLDKTCKPGAILATNTSTLDVDEIAAATSRPNDVIGLHFFSPANVMRLLEIVRGAKTANDVLMTTIKMAQSIRKMPVVAGVCWGFIGNRGLEPYGREASRLVLEGASPEQIDKVLYDWGLAMGLPSMIDLAGIDVGYLTRQGNRDMFYGRDPSYTAVCDKLYEQGHYGQKTGTGFYIYEGRNKQSNPEVASIAQALAAEHKVSQREISDQEILERCLFPLINEGAQILDEGIAYRASDIDVIYCNGYGFPVYRGGPMQYADEIGLDTVVQALETYQNSLGEYGKTWFQVSPLLKRLASEGKSFKQYDAEQAS</sequence>
<evidence type="ECO:0000256" key="3">
    <source>
        <dbReference type="ARBA" id="ARBA00008750"/>
    </source>
</evidence>
<dbReference type="PANTHER" id="PTHR23309:SF51">
    <property type="entry name" value="3-HYDROXYACYL-COA DEHYDROGENASE-RELATED"/>
    <property type="match status" value="1"/>
</dbReference>
<keyword evidence="9" id="KW-0576">Peroxisome</keyword>
<dbReference type="InParanoid" id="A0A7X0JWL4"/>
<organism evidence="17 18">
    <name type="scientific">Pseudoteredinibacter isoporae</name>
    <dbReference type="NCBI Taxonomy" id="570281"/>
    <lineage>
        <taxon>Bacteria</taxon>
        <taxon>Pseudomonadati</taxon>
        <taxon>Pseudomonadota</taxon>
        <taxon>Gammaproteobacteria</taxon>
        <taxon>Cellvibrionales</taxon>
        <taxon>Cellvibrionaceae</taxon>
        <taxon>Pseudoteredinibacter</taxon>
    </lineage>
</organism>
<feature type="domain" description="3-hydroxyacyl-CoA dehydrogenase C-terminal" evidence="15">
    <location>
        <begin position="480"/>
        <end position="574"/>
    </location>
</feature>
<dbReference type="Gene3D" id="1.10.1040.50">
    <property type="match status" value="1"/>
</dbReference>
<dbReference type="InterPro" id="IPR029045">
    <property type="entry name" value="ClpP/crotonase-like_dom_sf"/>
</dbReference>
<evidence type="ECO:0000256" key="7">
    <source>
        <dbReference type="ARBA" id="ARBA00023027"/>
    </source>
</evidence>
<dbReference type="SUPFAM" id="SSF52096">
    <property type="entry name" value="ClpP/crotonase"/>
    <property type="match status" value="1"/>
</dbReference>
<dbReference type="SUPFAM" id="SSF48179">
    <property type="entry name" value="6-phosphogluconate dehydrogenase C-terminal domain-like"/>
    <property type="match status" value="2"/>
</dbReference>
<keyword evidence="4" id="KW-0276">Fatty acid metabolism</keyword>
<dbReference type="InterPro" id="IPR036291">
    <property type="entry name" value="NAD(P)-bd_dom_sf"/>
</dbReference>
<comment type="similarity">
    <text evidence="3">In the N-terminal section; belongs to the enoyl-CoA hydratase/isomerase family.</text>
</comment>
<keyword evidence="18" id="KW-1185">Reference proteome</keyword>
<dbReference type="GO" id="GO:0070403">
    <property type="term" value="F:NAD+ binding"/>
    <property type="evidence" value="ECO:0007669"/>
    <property type="project" value="InterPro"/>
</dbReference>
<keyword evidence="5" id="KW-0442">Lipid degradation</keyword>
<evidence type="ECO:0000259" key="15">
    <source>
        <dbReference type="Pfam" id="PF00725"/>
    </source>
</evidence>
<dbReference type="CDD" id="cd06558">
    <property type="entry name" value="crotonase-like"/>
    <property type="match status" value="1"/>
</dbReference>
<dbReference type="Pfam" id="PF02737">
    <property type="entry name" value="3HCDH_N"/>
    <property type="match status" value="1"/>
</dbReference>
<dbReference type="SUPFAM" id="SSF51735">
    <property type="entry name" value="NAD(P)-binding Rossmann-fold domains"/>
    <property type="match status" value="1"/>
</dbReference>
<accession>A0A7X0JWL4</accession>
<keyword evidence="6 17" id="KW-0560">Oxidoreductase</keyword>
<evidence type="ECO:0000256" key="13">
    <source>
        <dbReference type="ARBA" id="ARBA00049556"/>
    </source>
</evidence>
<evidence type="ECO:0000256" key="2">
    <source>
        <dbReference type="ARBA" id="ARBA00005005"/>
    </source>
</evidence>
<dbReference type="GO" id="GO:0016853">
    <property type="term" value="F:isomerase activity"/>
    <property type="evidence" value="ECO:0007669"/>
    <property type="project" value="UniProtKB-KW"/>
</dbReference>
<feature type="domain" description="3-hydroxyacyl-CoA dehydrogenase NAD binding" evidence="16">
    <location>
        <begin position="299"/>
        <end position="475"/>
    </location>
</feature>
<evidence type="ECO:0000256" key="9">
    <source>
        <dbReference type="ARBA" id="ARBA00023140"/>
    </source>
</evidence>
<dbReference type="FunFam" id="3.40.50.720:FF:000009">
    <property type="entry name" value="Fatty oxidation complex, alpha subunit"/>
    <property type="match status" value="1"/>
</dbReference>
<dbReference type="EMBL" id="JACHHT010000002">
    <property type="protein sequence ID" value="MBB6522636.1"/>
    <property type="molecule type" value="Genomic_DNA"/>
</dbReference>
<evidence type="ECO:0000256" key="4">
    <source>
        <dbReference type="ARBA" id="ARBA00022832"/>
    </source>
</evidence>
<dbReference type="PROSITE" id="PS00166">
    <property type="entry name" value="ENOYL_COA_HYDRATASE"/>
    <property type="match status" value="1"/>
</dbReference>
<keyword evidence="7" id="KW-0520">NAD</keyword>
<evidence type="ECO:0000256" key="12">
    <source>
        <dbReference type="ARBA" id="ARBA00023268"/>
    </source>
</evidence>
<dbReference type="Proteomes" id="UP000528457">
    <property type="component" value="Unassembled WGS sequence"/>
</dbReference>
<evidence type="ECO:0000256" key="14">
    <source>
        <dbReference type="RuleBase" id="RU003707"/>
    </source>
</evidence>
<dbReference type="GO" id="GO:0006635">
    <property type="term" value="P:fatty acid beta-oxidation"/>
    <property type="evidence" value="ECO:0007669"/>
    <property type="project" value="UniProtKB-UniPathway"/>
</dbReference>
<dbReference type="InterPro" id="IPR008927">
    <property type="entry name" value="6-PGluconate_DH-like_C_sf"/>
</dbReference>
<keyword evidence="12" id="KW-0511">Multifunctional enzyme</keyword>
<feature type="domain" description="3-hydroxyacyl-CoA dehydrogenase C-terminal" evidence="15">
    <location>
        <begin position="608"/>
        <end position="697"/>
    </location>
</feature>
<evidence type="ECO:0000256" key="8">
    <source>
        <dbReference type="ARBA" id="ARBA00023098"/>
    </source>
</evidence>
<dbReference type="InterPro" id="IPR018376">
    <property type="entry name" value="Enoyl-CoA_hyd/isom_CS"/>
</dbReference>
<dbReference type="Gene3D" id="3.90.226.10">
    <property type="entry name" value="2-enoyl-CoA Hydratase, Chain A, domain 1"/>
    <property type="match status" value="1"/>
</dbReference>
<comment type="pathway">
    <text evidence="2">Lipid metabolism; fatty acid beta-oxidation.</text>
</comment>
<comment type="catalytic activity">
    <reaction evidence="13">
        <text>a (3S)-3-hydroxyacyl-CoA + NAD(+) = a 3-oxoacyl-CoA + NADH + H(+)</text>
        <dbReference type="Rhea" id="RHEA:22432"/>
        <dbReference type="ChEBI" id="CHEBI:15378"/>
        <dbReference type="ChEBI" id="CHEBI:57318"/>
        <dbReference type="ChEBI" id="CHEBI:57540"/>
        <dbReference type="ChEBI" id="CHEBI:57945"/>
        <dbReference type="ChEBI" id="CHEBI:90726"/>
        <dbReference type="EC" id="1.1.1.35"/>
    </reaction>
</comment>
<keyword evidence="11" id="KW-0456">Lyase</keyword>
<dbReference type="AlphaFoldDB" id="A0A7X0JWL4"/>
<proteinExistence type="inferred from homology"/>
<dbReference type="PANTHER" id="PTHR23309">
    <property type="entry name" value="3-HYDROXYACYL-COA DEHYROGENASE"/>
    <property type="match status" value="1"/>
</dbReference>
<evidence type="ECO:0000256" key="6">
    <source>
        <dbReference type="ARBA" id="ARBA00023002"/>
    </source>
</evidence>
<dbReference type="FunFam" id="1.10.1040.50:FF:000006">
    <property type="entry name" value="Peroxisomal bifunctional enzyme"/>
    <property type="match status" value="1"/>
</dbReference>
<name>A0A7X0JWL4_9GAMM</name>
<evidence type="ECO:0000259" key="16">
    <source>
        <dbReference type="Pfam" id="PF02737"/>
    </source>
</evidence>
<reference evidence="17 18" key="1">
    <citation type="submission" date="2020-08" db="EMBL/GenBank/DDBJ databases">
        <title>Genomic Encyclopedia of Type Strains, Phase IV (KMG-IV): sequencing the most valuable type-strain genomes for metagenomic binning, comparative biology and taxonomic classification.</title>
        <authorList>
            <person name="Goeker M."/>
        </authorList>
    </citation>
    <scope>NUCLEOTIDE SEQUENCE [LARGE SCALE GENOMIC DNA]</scope>
    <source>
        <strain evidence="17 18">DSM 22368</strain>
    </source>
</reference>
<keyword evidence="8" id="KW-0443">Lipid metabolism</keyword>
<evidence type="ECO:0000256" key="1">
    <source>
        <dbReference type="ARBA" id="ARBA00004275"/>
    </source>
</evidence>
<dbReference type="InterPro" id="IPR001753">
    <property type="entry name" value="Enoyl-CoA_hydra/iso"/>
</dbReference>
<evidence type="ECO:0000256" key="10">
    <source>
        <dbReference type="ARBA" id="ARBA00023235"/>
    </source>
</evidence>
<dbReference type="GO" id="GO:0004300">
    <property type="term" value="F:enoyl-CoA hydratase activity"/>
    <property type="evidence" value="ECO:0007669"/>
    <property type="project" value="UniProtKB-ARBA"/>
</dbReference>
<comment type="similarity">
    <text evidence="14">Belongs to the enoyl-CoA hydratase/isomerase family.</text>
</comment>
<evidence type="ECO:0000256" key="11">
    <source>
        <dbReference type="ARBA" id="ARBA00023239"/>
    </source>
</evidence>
<dbReference type="RefSeq" id="WP_166845503.1">
    <property type="nucleotide sequence ID" value="NZ_JAAONY010000002.1"/>
</dbReference>
<dbReference type="Gene3D" id="3.40.50.720">
    <property type="entry name" value="NAD(P)-binding Rossmann-like Domain"/>
    <property type="match status" value="1"/>
</dbReference>
<dbReference type="InterPro" id="IPR006108">
    <property type="entry name" value="3HC_DH_C"/>
</dbReference>
<protein>
    <submittedName>
        <fullName evidence="17">3-hydroxyacyl-CoA dehydrogenase</fullName>
        <ecNumber evidence="17">1.1.1.35</ecNumber>
    </submittedName>
</protein>
<comment type="caution">
    <text evidence="17">The sequence shown here is derived from an EMBL/GenBank/DDBJ whole genome shotgun (WGS) entry which is preliminary data.</text>
</comment>